<proteinExistence type="predicted"/>
<evidence type="ECO:0000313" key="6">
    <source>
        <dbReference type="EMBL" id="ESO88468.1"/>
    </source>
</evidence>
<dbReference type="RefSeq" id="XP_009060802.1">
    <property type="nucleotide sequence ID" value="XM_009062554.1"/>
</dbReference>
<dbReference type="PROSITE" id="PS50089">
    <property type="entry name" value="ZF_RING_2"/>
    <property type="match status" value="1"/>
</dbReference>
<keyword evidence="2 4" id="KW-0863">Zinc-finger</keyword>
<dbReference type="InterPro" id="IPR017907">
    <property type="entry name" value="Znf_RING_CS"/>
</dbReference>
<reference evidence="6 7" key="1">
    <citation type="journal article" date="2013" name="Nature">
        <title>Insights into bilaterian evolution from three spiralian genomes.</title>
        <authorList>
            <person name="Simakov O."/>
            <person name="Marletaz F."/>
            <person name="Cho S.J."/>
            <person name="Edsinger-Gonzales E."/>
            <person name="Havlak P."/>
            <person name="Hellsten U."/>
            <person name="Kuo D.H."/>
            <person name="Larsson T."/>
            <person name="Lv J."/>
            <person name="Arendt D."/>
            <person name="Savage R."/>
            <person name="Osoegawa K."/>
            <person name="de Jong P."/>
            <person name="Grimwood J."/>
            <person name="Chapman J.A."/>
            <person name="Shapiro H."/>
            <person name="Aerts A."/>
            <person name="Otillar R.P."/>
            <person name="Terry A.Y."/>
            <person name="Boore J.L."/>
            <person name="Grigoriev I.V."/>
            <person name="Lindberg D.R."/>
            <person name="Seaver E.C."/>
            <person name="Weisblat D.A."/>
            <person name="Putnam N.H."/>
            <person name="Rokhsar D.S."/>
        </authorList>
    </citation>
    <scope>NUCLEOTIDE SEQUENCE [LARGE SCALE GENOMIC DNA]</scope>
</reference>
<keyword evidence="3" id="KW-0862">Zinc</keyword>
<feature type="domain" description="RING-type" evidence="5">
    <location>
        <begin position="4"/>
        <end position="40"/>
    </location>
</feature>
<keyword evidence="7" id="KW-1185">Reference proteome</keyword>
<dbReference type="HOGENOM" id="CLU_2694936_0_0_1"/>
<dbReference type="Pfam" id="PF00097">
    <property type="entry name" value="zf-C3HC4"/>
    <property type="match status" value="1"/>
</dbReference>
<dbReference type="PROSITE" id="PS00518">
    <property type="entry name" value="ZF_RING_1"/>
    <property type="match status" value="1"/>
</dbReference>
<dbReference type="OMA" id="CICSSEC"/>
<evidence type="ECO:0000256" key="3">
    <source>
        <dbReference type="ARBA" id="ARBA00022833"/>
    </source>
</evidence>
<feature type="non-terminal residue" evidence="6">
    <location>
        <position position="74"/>
    </location>
</feature>
<dbReference type="InterPro" id="IPR001841">
    <property type="entry name" value="Znf_RING"/>
</dbReference>
<dbReference type="KEGG" id="lgi:LOTGIDRAFT_78912"/>
<dbReference type="SMART" id="SM00184">
    <property type="entry name" value="RING"/>
    <property type="match status" value="1"/>
</dbReference>
<dbReference type="STRING" id="225164.V3ZBR4"/>
<dbReference type="InterPro" id="IPR018957">
    <property type="entry name" value="Znf_C3HC4_RING-type"/>
</dbReference>
<dbReference type="AlphaFoldDB" id="V3ZBR4"/>
<protein>
    <recommendedName>
        <fullName evidence="5">RING-type domain-containing protein</fullName>
    </recommendedName>
</protein>
<accession>V3ZBR4</accession>
<keyword evidence="1" id="KW-0479">Metal-binding</keyword>
<evidence type="ECO:0000313" key="7">
    <source>
        <dbReference type="Proteomes" id="UP000030746"/>
    </source>
</evidence>
<dbReference type="SUPFAM" id="SSF57850">
    <property type="entry name" value="RING/U-box"/>
    <property type="match status" value="1"/>
</dbReference>
<dbReference type="Gene3D" id="3.30.40.10">
    <property type="entry name" value="Zinc/RING finger domain, C3HC4 (zinc finger)"/>
    <property type="match status" value="1"/>
</dbReference>
<dbReference type="CDD" id="cd16513">
    <property type="entry name" value="RING-HC_LONFs_rpt1"/>
    <property type="match status" value="1"/>
</dbReference>
<sequence length="74" mass="8449">MFSCILCKGILNDPVTLPCGHTYCRKCLEKDPNKRCNMCNTVHYKIKISSIKSNVLLSKLIEKWFSDENKAAVL</sequence>
<gene>
    <name evidence="6" type="ORF">LOTGIDRAFT_78912</name>
</gene>
<evidence type="ECO:0000259" key="5">
    <source>
        <dbReference type="PROSITE" id="PS50089"/>
    </source>
</evidence>
<evidence type="ECO:0000256" key="1">
    <source>
        <dbReference type="ARBA" id="ARBA00022723"/>
    </source>
</evidence>
<name>V3ZBR4_LOTGI</name>
<evidence type="ECO:0000256" key="2">
    <source>
        <dbReference type="ARBA" id="ARBA00022771"/>
    </source>
</evidence>
<dbReference type="InterPro" id="IPR013083">
    <property type="entry name" value="Znf_RING/FYVE/PHD"/>
</dbReference>
<evidence type="ECO:0000256" key="4">
    <source>
        <dbReference type="PROSITE-ProRule" id="PRU00175"/>
    </source>
</evidence>
<dbReference type="OrthoDB" id="6119892at2759"/>
<dbReference type="GeneID" id="20252359"/>
<dbReference type="EMBL" id="KB202685">
    <property type="protein sequence ID" value="ESO88468.1"/>
    <property type="molecule type" value="Genomic_DNA"/>
</dbReference>
<dbReference type="Proteomes" id="UP000030746">
    <property type="component" value="Unassembled WGS sequence"/>
</dbReference>
<dbReference type="PANTHER" id="PTHR23327">
    <property type="entry name" value="RING FINGER PROTEIN 127"/>
    <property type="match status" value="1"/>
</dbReference>
<organism evidence="6 7">
    <name type="scientific">Lottia gigantea</name>
    <name type="common">Giant owl limpet</name>
    <dbReference type="NCBI Taxonomy" id="225164"/>
    <lineage>
        <taxon>Eukaryota</taxon>
        <taxon>Metazoa</taxon>
        <taxon>Spiralia</taxon>
        <taxon>Lophotrochozoa</taxon>
        <taxon>Mollusca</taxon>
        <taxon>Gastropoda</taxon>
        <taxon>Patellogastropoda</taxon>
        <taxon>Lottioidea</taxon>
        <taxon>Lottiidae</taxon>
        <taxon>Lottia</taxon>
    </lineage>
</organism>
<dbReference type="CTD" id="20252359"/>
<dbReference type="GO" id="GO:0008270">
    <property type="term" value="F:zinc ion binding"/>
    <property type="evidence" value="ECO:0007669"/>
    <property type="project" value="UniProtKB-KW"/>
</dbReference>